<dbReference type="Gene3D" id="3.40.50.360">
    <property type="match status" value="1"/>
</dbReference>
<keyword evidence="2" id="KW-0560">Oxidoreductase</keyword>
<dbReference type="InterPro" id="IPR051545">
    <property type="entry name" value="NAD(P)H_dehydrogenase_qn"/>
</dbReference>
<dbReference type="PANTHER" id="PTHR10204:SF34">
    <property type="entry name" value="NAD(P)H DEHYDROGENASE [QUINONE] 1 ISOFORM 1"/>
    <property type="match status" value="1"/>
</dbReference>
<evidence type="ECO:0000313" key="4">
    <source>
        <dbReference type="EMBL" id="OAH50336.1"/>
    </source>
</evidence>
<protein>
    <submittedName>
        <fullName evidence="4">NAD(P)H dehydrogenase</fullName>
    </submittedName>
</protein>
<gene>
    <name evidence="4" type="ORF">AYL44_07710</name>
</gene>
<evidence type="ECO:0000313" key="5">
    <source>
        <dbReference type="Proteomes" id="UP000076998"/>
    </source>
</evidence>
<dbReference type="InterPro" id="IPR029039">
    <property type="entry name" value="Flavoprotein-like_sf"/>
</dbReference>
<dbReference type="AlphaFoldDB" id="A0A177KBC5"/>
<dbReference type="PANTHER" id="PTHR10204">
    <property type="entry name" value="NAD P H OXIDOREDUCTASE-RELATED"/>
    <property type="match status" value="1"/>
</dbReference>
<feature type="domain" description="Flavodoxin-like fold" evidence="3">
    <location>
        <begin position="1"/>
        <end position="186"/>
    </location>
</feature>
<evidence type="ECO:0000256" key="1">
    <source>
        <dbReference type="ARBA" id="ARBA00006252"/>
    </source>
</evidence>
<organism evidence="4 5">
    <name type="scientific">Microbacterium oleivorans</name>
    <dbReference type="NCBI Taxonomy" id="273677"/>
    <lineage>
        <taxon>Bacteria</taxon>
        <taxon>Bacillati</taxon>
        <taxon>Actinomycetota</taxon>
        <taxon>Actinomycetes</taxon>
        <taxon>Micrococcales</taxon>
        <taxon>Microbacteriaceae</taxon>
        <taxon>Microbacterium</taxon>
    </lineage>
</organism>
<dbReference type="EMBL" id="LSTV01000002">
    <property type="protein sequence ID" value="OAH50336.1"/>
    <property type="molecule type" value="Genomic_DNA"/>
</dbReference>
<name>A0A177KBC5_9MICO</name>
<accession>A0A177KBC5</accession>
<dbReference type="SUPFAM" id="SSF52218">
    <property type="entry name" value="Flavoproteins"/>
    <property type="match status" value="1"/>
</dbReference>
<reference evidence="4 5" key="1">
    <citation type="submission" date="2016-02" db="EMBL/GenBank/DDBJ databases">
        <authorList>
            <person name="Wen L."/>
            <person name="He K."/>
            <person name="Yang H."/>
        </authorList>
    </citation>
    <scope>NUCLEOTIDE SEQUENCE [LARGE SCALE GENOMIC DNA]</scope>
    <source>
        <strain evidence="4 5">CD11_3</strain>
    </source>
</reference>
<evidence type="ECO:0000256" key="2">
    <source>
        <dbReference type="ARBA" id="ARBA00023002"/>
    </source>
</evidence>
<comment type="caution">
    <text evidence="4">The sequence shown here is derived from an EMBL/GenBank/DDBJ whole genome shotgun (WGS) entry which is preliminary data.</text>
</comment>
<sequence>MSSLLVVAHPDPRSFTHHVADRLAAALPAGEAEVADLAAEGFDPRFTLADRHAYAVAGEYPADVAAEMARIDRADHLVLVFPVFWWSMPALLKGWIDRVFANGWAFGVGEGGGIRPGLGRLTVHLVPVAGSDAALYERRGYDRAFATQIETGILDYCGVRRGRTEFLYDADAGGAAADVDAVVARITAAVRA</sequence>
<dbReference type="RefSeq" id="WP_064002698.1">
    <property type="nucleotide sequence ID" value="NZ_LSTV01000002.1"/>
</dbReference>
<comment type="similarity">
    <text evidence="1">Belongs to the NAD(P)H dehydrogenase (quinone) family.</text>
</comment>
<proteinExistence type="inferred from homology"/>
<evidence type="ECO:0000259" key="3">
    <source>
        <dbReference type="Pfam" id="PF02525"/>
    </source>
</evidence>
<dbReference type="GO" id="GO:0003955">
    <property type="term" value="F:NAD(P)H dehydrogenase (quinone) activity"/>
    <property type="evidence" value="ECO:0007669"/>
    <property type="project" value="TreeGrafter"/>
</dbReference>
<dbReference type="GO" id="GO:0005829">
    <property type="term" value="C:cytosol"/>
    <property type="evidence" value="ECO:0007669"/>
    <property type="project" value="TreeGrafter"/>
</dbReference>
<dbReference type="Proteomes" id="UP000076998">
    <property type="component" value="Unassembled WGS sequence"/>
</dbReference>
<dbReference type="OrthoDB" id="9798454at2"/>
<dbReference type="Pfam" id="PF02525">
    <property type="entry name" value="Flavodoxin_2"/>
    <property type="match status" value="1"/>
</dbReference>
<dbReference type="InterPro" id="IPR003680">
    <property type="entry name" value="Flavodoxin_fold"/>
</dbReference>